<feature type="compositionally biased region" description="Basic and acidic residues" evidence="1">
    <location>
        <begin position="81"/>
        <end position="96"/>
    </location>
</feature>
<evidence type="ECO:0000313" key="3">
    <source>
        <dbReference type="Proteomes" id="UP000324800"/>
    </source>
</evidence>
<dbReference type="AlphaFoldDB" id="A0A5J4U5S1"/>
<gene>
    <name evidence="2" type="ORF">EZS28_038745</name>
</gene>
<reference evidence="2 3" key="1">
    <citation type="submission" date="2019-03" db="EMBL/GenBank/DDBJ databases">
        <title>Single cell metagenomics reveals metabolic interactions within the superorganism composed of flagellate Streblomastix strix and complex community of Bacteroidetes bacteria on its surface.</title>
        <authorList>
            <person name="Treitli S.C."/>
            <person name="Kolisko M."/>
            <person name="Husnik F."/>
            <person name="Keeling P."/>
            <person name="Hampl V."/>
        </authorList>
    </citation>
    <scope>NUCLEOTIDE SEQUENCE [LARGE SCALE GENOMIC DNA]</scope>
    <source>
        <strain evidence="2">ST1C</strain>
    </source>
</reference>
<organism evidence="2 3">
    <name type="scientific">Streblomastix strix</name>
    <dbReference type="NCBI Taxonomy" id="222440"/>
    <lineage>
        <taxon>Eukaryota</taxon>
        <taxon>Metamonada</taxon>
        <taxon>Preaxostyla</taxon>
        <taxon>Oxymonadida</taxon>
        <taxon>Streblomastigidae</taxon>
        <taxon>Streblomastix</taxon>
    </lineage>
</organism>
<feature type="compositionally biased region" description="Basic and acidic residues" evidence="1">
    <location>
        <begin position="107"/>
        <end position="138"/>
    </location>
</feature>
<sequence length="308" mass="35438">MILSHDTVLMFLRLSEDQQKSKQEKINALNERDLIVEERNGLQRDNEIALTERDGERQEKERAQVELNRAQVELNRTQNELNRERSEKDQQKRRADSAQVELNRANAQKEREKLEKERAQFELNRERTEKDQQKRRADSAQVELNRAKTQIDQEKQRTNNAEELTRIFQSQVETTQSEVTRLTSEVRRLNQVLQIRETVPSTPKAQLKQTPVPTPKPKQAILQVTSSAQAITVNLRVPSGISGHKDANRFNHDNTLANCTISTDPIISEGIVYYESVFENHDNQGFAVGIADSSVVFKPNYGPEANEN</sequence>
<dbReference type="OrthoDB" id="2019763at2759"/>
<dbReference type="Proteomes" id="UP000324800">
    <property type="component" value="Unassembled WGS sequence"/>
</dbReference>
<evidence type="ECO:0000256" key="1">
    <source>
        <dbReference type="SAM" id="MobiDB-lite"/>
    </source>
</evidence>
<feature type="region of interest" description="Disordered" evidence="1">
    <location>
        <begin position="74"/>
        <end position="158"/>
    </location>
</feature>
<feature type="compositionally biased region" description="Basic and acidic residues" evidence="1">
    <location>
        <begin position="145"/>
        <end position="157"/>
    </location>
</feature>
<proteinExistence type="predicted"/>
<name>A0A5J4U5S1_9EUKA</name>
<comment type="caution">
    <text evidence="2">The sequence shown here is derived from an EMBL/GenBank/DDBJ whole genome shotgun (WGS) entry which is preliminary data.</text>
</comment>
<dbReference type="EMBL" id="SNRW01020158">
    <property type="protein sequence ID" value="KAA6365729.1"/>
    <property type="molecule type" value="Genomic_DNA"/>
</dbReference>
<accession>A0A5J4U5S1</accession>
<evidence type="ECO:0000313" key="2">
    <source>
        <dbReference type="EMBL" id="KAA6365729.1"/>
    </source>
</evidence>
<protein>
    <submittedName>
        <fullName evidence="2">Uncharacterized protein</fullName>
    </submittedName>
</protein>